<reference evidence="2 3" key="1">
    <citation type="submission" date="2016-03" db="EMBL/GenBank/DDBJ databases">
        <title>Comparison of Bacillus endophyticus and B. anthracis characteristics using whole genome sequence analysis and microbiological techniques.</title>
        <authorList>
            <person name="Lekota K.E."/>
            <person name="Mafofo J."/>
            <person name="Rees J."/>
            <person name="Muchadeyi F.C."/>
            <person name="Madoroba E."/>
            <person name="Van Heerden H."/>
        </authorList>
    </citation>
    <scope>NUCLEOTIDE SEQUENCE [LARGE SCALE GENOMIC DNA]</scope>
    <source>
        <strain evidence="2 3">3631_10C</strain>
    </source>
</reference>
<comment type="caution">
    <text evidence="2">The sequence shown here is derived from an EMBL/GenBank/DDBJ whole genome shotgun (WGS) entry which is preliminary data.</text>
</comment>
<evidence type="ECO:0000313" key="2">
    <source>
        <dbReference type="EMBL" id="RAS76366.1"/>
    </source>
</evidence>
<name>A0AAX1Q7B4_9BACI</name>
<evidence type="ECO:0008006" key="4">
    <source>
        <dbReference type="Google" id="ProtNLM"/>
    </source>
</evidence>
<accession>A0AAX1Q7B4</accession>
<gene>
    <name evidence="2" type="ORF">A3864_13220</name>
</gene>
<protein>
    <recommendedName>
        <fullName evidence="4">DUF948 domain-containing protein</fullName>
    </recommendedName>
</protein>
<dbReference type="PANTHER" id="PTHR40070">
    <property type="entry name" value="UPF0478 PROTEIN YTXG"/>
    <property type="match status" value="1"/>
</dbReference>
<feature type="transmembrane region" description="Helical" evidence="1">
    <location>
        <begin position="7"/>
        <end position="30"/>
    </location>
</feature>
<dbReference type="EMBL" id="LVYK01000027">
    <property type="protein sequence ID" value="RAS76366.1"/>
    <property type="molecule type" value="Genomic_DNA"/>
</dbReference>
<keyword evidence="1" id="KW-0472">Membrane</keyword>
<sequence>MYHIRRLITVIIILYASIALLVVSIIYLGYTAVKAMKNIKPKVNELNATAERVNERMNGIKTETAVLNDTKDKISEDIQYKKESVNKVIGGAKETPTLLKRVWENGKV</sequence>
<dbReference type="InterPro" id="IPR009293">
    <property type="entry name" value="UPF0478"/>
</dbReference>
<proteinExistence type="predicted"/>
<dbReference type="Proteomes" id="UP000250174">
    <property type="component" value="Unassembled WGS sequence"/>
</dbReference>
<dbReference type="Pfam" id="PF06103">
    <property type="entry name" value="DUF948"/>
    <property type="match status" value="1"/>
</dbReference>
<organism evidence="2 3">
    <name type="scientific">Priestia endophytica</name>
    <dbReference type="NCBI Taxonomy" id="135735"/>
    <lineage>
        <taxon>Bacteria</taxon>
        <taxon>Bacillati</taxon>
        <taxon>Bacillota</taxon>
        <taxon>Bacilli</taxon>
        <taxon>Bacillales</taxon>
        <taxon>Bacillaceae</taxon>
        <taxon>Priestia</taxon>
    </lineage>
</organism>
<evidence type="ECO:0000313" key="3">
    <source>
        <dbReference type="Proteomes" id="UP000250174"/>
    </source>
</evidence>
<keyword evidence="1" id="KW-0812">Transmembrane</keyword>
<keyword evidence="1" id="KW-1133">Transmembrane helix</keyword>
<dbReference type="PANTHER" id="PTHR40070:SF1">
    <property type="entry name" value="UPF0478 PROTEIN YTXG"/>
    <property type="match status" value="1"/>
</dbReference>
<evidence type="ECO:0000256" key="1">
    <source>
        <dbReference type="SAM" id="Phobius"/>
    </source>
</evidence>
<dbReference type="AlphaFoldDB" id="A0AAX1Q7B4"/>